<dbReference type="EMBL" id="BONY01000015">
    <property type="protein sequence ID" value="GIH04792.1"/>
    <property type="molecule type" value="Genomic_DNA"/>
</dbReference>
<proteinExistence type="predicted"/>
<gene>
    <name evidence="1" type="ORF">Rhe02_28590</name>
</gene>
<keyword evidence="2" id="KW-1185">Reference proteome</keyword>
<dbReference type="GO" id="GO:0016740">
    <property type="term" value="F:transferase activity"/>
    <property type="evidence" value="ECO:0007669"/>
    <property type="project" value="UniProtKB-KW"/>
</dbReference>
<comment type="caution">
    <text evidence="1">The sequence shown here is derived from an EMBL/GenBank/DDBJ whole genome shotgun (WGS) entry which is preliminary data.</text>
</comment>
<dbReference type="InterPro" id="IPR050509">
    <property type="entry name" value="CoA-transferase_III"/>
</dbReference>
<reference evidence="1" key="1">
    <citation type="submission" date="2021-01" db="EMBL/GenBank/DDBJ databases">
        <title>Whole genome shotgun sequence of Rhizocola hellebori NBRC 109834.</title>
        <authorList>
            <person name="Komaki H."/>
            <person name="Tamura T."/>
        </authorList>
    </citation>
    <scope>NUCLEOTIDE SEQUENCE</scope>
    <source>
        <strain evidence="1">NBRC 109834</strain>
    </source>
</reference>
<organism evidence="1 2">
    <name type="scientific">Rhizocola hellebori</name>
    <dbReference type="NCBI Taxonomy" id="1392758"/>
    <lineage>
        <taxon>Bacteria</taxon>
        <taxon>Bacillati</taxon>
        <taxon>Actinomycetota</taxon>
        <taxon>Actinomycetes</taxon>
        <taxon>Micromonosporales</taxon>
        <taxon>Micromonosporaceae</taxon>
        <taxon>Rhizocola</taxon>
    </lineage>
</organism>
<sequence length="362" mass="38708">MTGPLSGLRVIELAGIGPGPFCAMFLADLGADVVRIDRPSGGTSAVEYKLDLLNRGKRSVALDLKTESETALQLIEKADVLIEGFRPGVAERLGVGPSVCLQRNPRLVYGRMTGWGQTGPRAHTAGHDIAYIALSGALHTIGEHDGPPQIPLNLLGDFGGGAMYLAAGILAALWEARSSGQGQIVDAAIVDGAAHLLTLQWSMLAGGTWRDERGVNLLDGAAPFYGVYETADGRHMAVGPLEPQFFAEMMRRLDLTDHAADYFDRERWPGLRALLAAAFAAHPQAHWTELFADSDACVAPVLSMREAAADAHLRARGTYLESDGVMQPSPAPRFSRTAAELRSKPPEPGEHSVAEVLATWDM</sequence>
<evidence type="ECO:0000313" key="1">
    <source>
        <dbReference type="EMBL" id="GIH04792.1"/>
    </source>
</evidence>
<dbReference type="InterPro" id="IPR003673">
    <property type="entry name" value="CoA-Trfase_fam_III"/>
</dbReference>
<dbReference type="Gene3D" id="3.30.1540.10">
    <property type="entry name" value="formyl-coa transferase, domain 3"/>
    <property type="match status" value="1"/>
</dbReference>
<dbReference type="PANTHER" id="PTHR48228">
    <property type="entry name" value="SUCCINYL-COA--D-CITRAMALATE COA-TRANSFERASE"/>
    <property type="match status" value="1"/>
</dbReference>
<dbReference type="SUPFAM" id="SSF89796">
    <property type="entry name" value="CoA-transferase family III (CaiB/BaiF)"/>
    <property type="match status" value="1"/>
</dbReference>
<dbReference type="PANTHER" id="PTHR48228:SF5">
    <property type="entry name" value="ALPHA-METHYLACYL-COA RACEMASE"/>
    <property type="match status" value="1"/>
</dbReference>
<evidence type="ECO:0000313" key="2">
    <source>
        <dbReference type="Proteomes" id="UP000612899"/>
    </source>
</evidence>
<name>A0A8J3Q7R2_9ACTN</name>
<dbReference type="Gene3D" id="3.40.50.10540">
    <property type="entry name" value="Crotonobetainyl-coa:carnitine coa-transferase, domain 1"/>
    <property type="match status" value="1"/>
</dbReference>
<dbReference type="Proteomes" id="UP000612899">
    <property type="component" value="Unassembled WGS sequence"/>
</dbReference>
<dbReference type="AlphaFoldDB" id="A0A8J3Q7R2"/>
<keyword evidence="1" id="KW-0808">Transferase</keyword>
<dbReference type="InterPro" id="IPR044855">
    <property type="entry name" value="CoA-Trfase_III_dom3_sf"/>
</dbReference>
<dbReference type="RefSeq" id="WP_203908675.1">
    <property type="nucleotide sequence ID" value="NZ_BONY01000015.1"/>
</dbReference>
<dbReference type="InterPro" id="IPR023606">
    <property type="entry name" value="CoA-Trfase_III_dom_1_sf"/>
</dbReference>
<dbReference type="Pfam" id="PF02515">
    <property type="entry name" value="CoA_transf_3"/>
    <property type="match status" value="1"/>
</dbReference>
<protein>
    <submittedName>
        <fullName evidence="1">CoA transferase</fullName>
    </submittedName>
</protein>
<accession>A0A8J3Q7R2</accession>